<protein>
    <submittedName>
        <fullName evidence="1">Glycine--tRNA ligase</fullName>
        <ecNumber evidence="1">6.1.1.14</ecNumber>
    </submittedName>
</protein>
<dbReference type="EMBL" id="QYBA01000215">
    <property type="protein sequence ID" value="TKY91338.1"/>
    <property type="molecule type" value="Genomic_DNA"/>
</dbReference>
<comment type="caution">
    <text evidence="1">The sequence shown here is derived from an EMBL/GenBank/DDBJ whole genome shotgun (WGS) entry which is preliminary data.</text>
</comment>
<keyword evidence="1" id="KW-0436">Ligase</keyword>
<name>A0AC61S9E0_9EURY</name>
<organism evidence="1 2">
    <name type="scientific">Candidatus Methanomarinus sp</name>
    <dbReference type="NCBI Taxonomy" id="3386244"/>
    <lineage>
        <taxon>Archaea</taxon>
        <taxon>Methanobacteriati</taxon>
        <taxon>Methanobacteriota</taxon>
        <taxon>Stenosarchaea group</taxon>
        <taxon>Methanomicrobia</taxon>
        <taxon>Methanosarcinales</taxon>
        <taxon>ANME-2 cluster</taxon>
        <taxon>Candidatus Methanocomedenaceae</taxon>
        <taxon>Candidatus Methanomarinus</taxon>
    </lineage>
</organism>
<proteinExistence type="predicted"/>
<accession>A0AC61S9E0</accession>
<dbReference type="Proteomes" id="UP000315423">
    <property type="component" value="Unassembled WGS sequence"/>
</dbReference>
<reference evidence="1" key="1">
    <citation type="submission" date="2018-09" db="EMBL/GenBank/DDBJ databases">
        <title>A genomic encyclopedia of anaerobic methanotrophic archaea.</title>
        <authorList>
            <person name="Skennerton C.T."/>
            <person name="Chadwick G.L."/>
            <person name="Laso-Perez R."/>
            <person name="Leu A.O."/>
            <person name="Speth D.R."/>
            <person name="Yu H."/>
            <person name="Morgan-Lang C."/>
            <person name="Hatzenpichler R."/>
            <person name="Goudeau D."/>
            <person name="Malmstrom R."/>
            <person name="Woyke T."/>
            <person name="Hallam S."/>
            <person name="Tyson G.W."/>
            <person name="Wegener G."/>
            <person name="Boetius A."/>
            <person name="Orphan V.J."/>
        </authorList>
    </citation>
    <scope>NUCLEOTIDE SEQUENCE</scope>
    <source>
        <strain evidence="1">CONS3730D10UFb2</strain>
    </source>
</reference>
<dbReference type="EC" id="6.1.1.14" evidence="1"/>
<evidence type="ECO:0000313" key="2">
    <source>
        <dbReference type="Proteomes" id="UP000315423"/>
    </source>
</evidence>
<gene>
    <name evidence="1" type="primary">glyS</name>
    <name evidence="1" type="ORF">C5S46_06410</name>
</gene>
<evidence type="ECO:0000313" key="1">
    <source>
        <dbReference type="EMBL" id="TKY91338.1"/>
    </source>
</evidence>
<sequence>MDKYDSVIELAKRRGFLWNSFEIYGGTAGFYDYGPLGAMLKRRIENIWRDVYVINEGYYEIESPTIGIEDVFVASGHVGGFSDPLSECAKCHEAFRADHLIRHIVSNPDTLCCDDLVRIIRENNITCPECGGKLGNVYEFNLMFRTFIGPGLKRIGYLRPETAQGMFVDFPRLLRFYREKLPFGVTQIGKAYRNEISPRQGIIRLREFTQAEAEIFIDPKDKTHPDFDIIKDYSVMLYSESAQESDKGAVEMTLENAVSEGIIAHQYLAYAIYNTQEFLLRVGVSPERLRFRQHMKDEMAHYAIDCWDAEILSGRFGWVEIVGIADRTDYDLMTHSKVSKVDLSVYMEYDEPKIVEKLSIKPDMGKIGPVFKQKARSIVEALQSLDVDELNKDEIIITVDGEDVVISPDMVEVKQVSETIRGENIVPHVIEPSFGIDRIIYSVLEHAYREEMVEEENETRIVLGLKPEIAPIQVAILPLLTRQELIEPARKIESSLRKKGVMVSYDDSGTIGRRYRRNDEIGTPYSITIDYDTLEDATVTIRDRDSMEQVRSRIDIIADTVHDLITGNIAFEDAGSPVEK</sequence>